<feature type="transmembrane region" description="Helical" evidence="7">
    <location>
        <begin position="310"/>
        <end position="327"/>
    </location>
</feature>
<feature type="transmembrane region" description="Helical" evidence="7">
    <location>
        <begin position="599"/>
        <end position="620"/>
    </location>
</feature>
<dbReference type="NCBIfam" id="TIGR00804">
    <property type="entry name" value="nupC"/>
    <property type="match status" value="1"/>
</dbReference>
<feature type="transmembrane region" description="Helical" evidence="7">
    <location>
        <begin position="411"/>
        <end position="433"/>
    </location>
</feature>
<feature type="transmembrane region" description="Helical" evidence="7">
    <location>
        <begin position="334"/>
        <end position="356"/>
    </location>
</feature>
<feature type="compositionally biased region" description="Basic and acidic residues" evidence="8">
    <location>
        <begin position="31"/>
        <end position="41"/>
    </location>
</feature>
<feature type="transmembrane region" description="Helical" evidence="7">
    <location>
        <begin position="152"/>
        <end position="173"/>
    </location>
</feature>
<name>A0A7M7P089_STRPU</name>
<evidence type="ECO:0000259" key="10">
    <source>
        <dbReference type="Pfam" id="PF07662"/>
    </source>
</evidence>
<evidence type="ECO:0000256" key="1">
    <source>
        <dbReference type="ARBA" id="ARBA00004651"/>
    </source>
</evidence>
<evidence type="ECO:0000313" key="12">
    <source>
        <dbReference type="EnsemblMetazoa" id="XP_030843595"/>
    </source>
</evidence>
<accession>A0A7M7P089</accession>
<reference evidence="13" key="1">
    <citation type="submission" date="2015-02" db="EMBL/GenBank/DDBJ databases">
        <title>Genome sequencing for Strongylocentrotus purpuratus.</title>
        <authorList>
            <person name="Murali S."/>
            <person name="Liu Y."/>
            <person name="Vee V."/>
            <person name="English A."/>
            <person name="Wang M."/>
            <person name="Skinner E."/>
            <person name="Han Y."/>
            <person name="Muzny D.M."/>
            <person name="Worley K.C."/>
            <person name="Gibbs R.A."/>
        </authorList>
    </citation>
    <scope>NUCLEOTIDE SEQUENCE</scope>
</reference>
<dbReference type="InParanoid" id="A0A7M7P089"/>
<dbReference type="GeneID" id="587329"/>
<dbReference type="InterPro" id="IPR011642">
    <property type="entry name" value="Gate_dom"/>
</dbReference>
<dbReference type="AlphaFoldDB" id="A0A7M7P089"/>
<dbReference type="GO" id="GO:1901642">
    <property type="term" value="P:nucleoside transmembrane transport"/>
    <property type="evidence" value="ECO:0000318"/>
    <property type="project" value="GO_Central"/>
</dbReference>
<feature type="transmembrane region" description="Helical" evidence="7">
    <location>
        <begin position="632"/>
        <end position="658"/>
    </location>
</feature>
<evidence type="ECO:0000256" key="4">
    <source>
        <dbReference type="ARBA" id="ARBA00022692"/>
    </source>
</evidence>
<keyword evidence="4 7" id="KW-0812">Transmembrane</keyword>
<sequence>MAKNKGNDYEIPLEKHDTGTSTDENDVSTEIDTKLNEDSNIKKNGIAKTIDEKHDTGTSSYENAAFVNDIETDLDEDSTKKNGTAKTMDDDTYAKIIDPPKKSNGDATVIDPDNDDDDDDDDDDDLQARLWKGIYVYTDSITKTLSENKTMIRYMVLIILLMGYAAFLIYACIYDFDEAFVILIITGLVVFVYGYILIRDTQGEKIYKKIMIPIGEKIDKSWVYIKWPCILAVIAGIGVALYFLTRDTPENLISLAGLVFFLLFSYVFSKYPAQVKWRPVIWGLALQMLLGLFILRTYPGFVLFEWLSDVVYAFLNFSAAGAIFLFGENYQEHYFAFAVLPIIIYFSAVISVLYYWGVMQTVIQKVAWLMQRTMRTSASESLNAAGNIFVGMTEAPLLIKPYLKDMTRSEIHAVMTGGFATVAGSTLGAYILYGIDATHLITASVMSAPAALAMSKLFYPETEKSKHLTEEDMVLAKGEELNVIEAAANGASQAIPLVLNVAANLIAFLSLLALVNALLGYFGGLVGYPQLTFEFICSYVFVPIAFIMGVEWADCRVVAELIGLKTFVNEFYAYEVLGKYIENRTTGAGPTLSVRSEVIATYALCGFANIGSVGIVLGALGPMAPSRKGDLAAVAIRALIAGTVACFMTACIAGILYVPEDIPFNNSTTSIPPMTTVY</sequence>
<dbReference type="Pfam" id="PF07670">
    <property type="entry name" value="Gate"/>
    <property type="match status" value="1"/>
</dbReference>
<organism evidence="12 13">
    <name type="scientific">Strongylocentrotus purpuratus</name>
    <name type="common">Purple sea urchin</name>
    <dbReference type="NCBI Taxonomy" id="7668"/>
    <lineage>
        <taxon>Eukaryota</taxon>
        <taxon>Metazoa</taxon>
        <taxon>Echinodermata</taxon>
        <taxon>Eleutherozoa</taxon>
        <taxon>Echinozoa</taxon>
        <taxon>Echinoidea</taxon>
        <taxon>Euechinoidea</taxon>
        <taxon>Echinacea</taxon>
        <taxon>Camarodonta</taxon>
        <taxon>Echinidea</taxon>
        <taxon>Strongylocentrotidae</taxon>
        <taxon>Strongylocentrotus</taxon>
    </lineage>
</organism>
<feature type="domain" description="Concentrative nucleoside transporter C-terminal" evidence="10">
    <location>
        <begin position="439"/>
        <end position="654"/>
    </location>
</feature>
<evidence type="ECO:0000256" key="5">
    <source>
        <dbReference type="ARBA" id="ARBA00022989"/>
    </source>
</evidence>
<evidence type="ECO:0000256" key="6">
    <source>
        <dbReference type="ARBA" id="ARBA00023136"/>
    </source>
</evidence>
<feature type="transmembrane region" description="Helical" evidence="7">
    <location>
        <begin position="280"/>
        <end position="298"/>
    </location>
</feature>
<dbReference type="EnsemblMetazoa" id="XM_030987735">
    <property type="protein sequence ID" value="XP_030843595"/>
    <property type="gene ID" value="LOC587329"/>
</dbReference>
<feature type="transmembrane region" description="Helical" evidence="7">
    <location>
        <begin position="179"/>
        <end position="198"/>
    </location>
</feature>
<dbReference type="InterPro" id="IPR002668">
    <property type="entry name" value="CNT_N_dom"/>
</dbReference>
<dbReference type="PANTHER" id="PTHR10590:SF4">
    <property type="entry name" value="SOLUTE CARRIER FAMILY 28 MEMBER 3"/>
    <property type="match status" value="1"/>
</dbReference>
<comment type="subcellular location">
    <subcellularLocation>
        <location evidence="1">Cell membrane</location>
        <topology evidence="1">Multi-pass membrane protein</topology>
    </subcellularLocation>
</comment>
<feature type="domain" description="Nucleoside transporter/FeoB GTPase Gate" evidence="11">
    <location>
        <begin position="337"/>
        <end position="432"/>
    </location>
</feature>
<dbReference type="OrthoDB" id="6075923at2759"/>
<keyword evidence="13" id="KW-1185">Reference proteome</keyword>
<dbReference type="Proteomes" id="UP000007110">
    <property type="component" value="Unassembled WGS sequence"/>
</dbReference>
<evidence type="ECO:0000259" key="11">
    <source>
        <dbReference type="Pfam" id="PF07670"/>
    </source>
</evidence>
<feature type="compositionally biased region" description="Acidic residues" evidence="8">
    <location>
        <begin position="112"/>
        <end position="123"/>
    </location>
</feature>
<evidence type="ECO:0000256" key="8">
    <source>
        <dbReference type="SAM" id="MobiDB-lite"/>
    </source>
</evidence>
<evidence type="ECO:0000256" key="7">
    <source>
        <dbReference type="RuleBase" id="RU362018"/>
    </source>
</evidence>
<evidence type="ECO:0000256" key="2">
    <source>
        <dbReference type="ARBA" id="ARBA00009033"/>
    </source>
</evidence>
<comment type="similarity">
    <text evidence="2 7">Belongs to the concentrative nucleoside transporter (CNT) (TC 2.A.41) family.</text>
</comment>
<feature type="compositionally biased region" description="Basic and acidic residues" evidence="8">
    <location>
        <begin position="87"/>
        <end position="104"/>
    </location>
</feature>
<feature type="transmembrane region" description="Helical" evidence="7">
    <location>
        <begin position="440"/>
        <end position="459"/>
    </location>
</feature>
<protein>
    <recommendedName>
        <fullName evidence="7">Sodium/nucleoside cotransporter</fullName>
    </recommendedName>
</protein>
<keyword evidence="7" id="KW-0813">Transport</keyword>
<dbReference type="InterPro" id="IPR018270">
    <property type="entry name" value="C_nuclsd_transpt_met_bac"/>
</dbReference>
<dbReference type="InterPro" id="IPR011657">
    <property type="entry name" value="CNT_C_dom"/>
</dbReference>
<feature type="transmembrane region" description="Helical" evidence="7">
    <location>
        <begin position="251"/>
        <end position="268"/>
    </location>
</feature>
<dbReference type="GO" id="GO:0005415">
    <property type="term" value="F:nucleoside:sodium symporter activity"/>
    <property type="evidence" value="ECO:0000318"/>
    <property type="project" value="GO_Central"/>
</dbReference>
<feature type="compositionally biased region" description="Basic and acidic residues" evidence="8">
    <location>
        <begin position="1"/>
        <end position="18"/>
    </location>
</feature>
<dbReference type="GO" id="GO:0005886">
    <property type="term" value="C:plasma membrane"/>
    <property type="evidence" value="ECO:0000318"/>
    <property type="project" value="GO_Central"/>
</dbReference>
<dbReference type="InterPro" id="IPR008276">
    <property type="entry name" value="C_nuclsd_transpt"/>
</dbReference>
<reference evidence="12" key="2">
    <citation type="submission" date="2021-01" db="UniProtKB">
        <authorList>
            <consortium name="EnsemblMetazoa"/>
        </authorList>
    </citation>
    <scope>IDENTIFICATION</scope>
</reference>
<keyword evidence="6 7" id="KW-0472">Membrane</keyword>
<dbReference type="Pfam" id="PF01773">
    <property type="entry name" value="Nucleos_tra2_N"/>
    <property type="match status" value="1"/>
</dbReference>
<keyword evidence="5 7" id="KW-1133">Transmembrane helix</keyword>
<evidence type="ECO:0000313" key="13">
    <source>
        <dbReference type="Proteomes" id="UP000007110"/>
    </source>
</evidence>
<dbReference type="PANTHER" id="PTHR10590">
    <property type="entry name" value="SODIUM/NUCLEOSIDE COTRANSPORTER"/>
    <property type="match status" value="1"/>
</dbReference>
<feature type="domain" description="Concentrative nucleoside transporter N-terminal" evidence="9">
    <location>
        <begin position="256"/>
        <end position="328"/>
    </location>
</feature>
<dbReference type="KEGG" id="spu:587329"/>
<dbReference type="RefSeq" id="XP_030843595.1">
    <property type="nucleotide sequence ID" value="XM_030987735.1"/>
</dbReference>
<evidence type="ECO:0000259" key="9">
    <source>
        <dbReference type="Pfam" id="PF01773"/>
    </source>
</evidence>
<keyword evidence="3" id="KW-1003">Cell membrane</keyword>
<feature type="transmembrane region" description="Helical" evidence="7">
    <location>
        <begin position="497"/>
        <end position="519"/>
    </location>
</feature>
<feature type="region of interest" description="Disordered" evidence="8">
    <location>
        <begin position="1"/>
        <end position="123"/>
    </location>
</feature>
<dbReference type="Pfam" id="PF07662">
    <property type="entry name" value="Nucleos_tra2_C"/>
    <property type="match status" value="1"/>
</dbReference>
<evidence type="ECO:0000256" key="3">
    <source>
        <dbReference type="ARBA" id="ARBA00022475"/>
    </source>
</evidence>
<feature type="transmembrane region" description="Helical" evidence="7">
    <location>
        <begin position="531"/>
        <end position="550"/>
    </location>
</feature>
<dbReference type="OMA" id="ERKYDTV"/>
<feature type="transmembrane region" description="Helical" evidence="7">
    <location>
        <begin position="224"/>
        <end position="245"/>
    </location>
</feature>
<proteinExistence type="inferred from homology"/>